<dbReference type="PANTHER" id="PTHR20913:SF7">
    <property type="entry name" value="RE60063P"/>
    <property type="match status" value="1"/>
</dbReference>
<feature type="domain" description="Rab-GAP TBC" evidence="3">
    <location>
        <begin position="111"/>
        <end position="297"/>
    </location>
</feature>
<evidence type="ECO:0000256" key="2">
    <source>
        <dbReference type="SAM" id="MobiDB-lite"/>
    </source>
</evidence>
<proteinExistence type="predicted"/>
<dbReference type="Gene3D" id="1.10.8.1310">
    <property type="match status" value="1"/>
</dbReference>
<feature type="compositionally biased region" description="Polar residues" evidence="2">
    <location>
        <begin position="38"/>
        <end position="68"/>
    </location>
</feature>
<evidence type="ECO:0000259" key="3">
    <source>
        <dbReference type="PROSITE" id="PS50086"/>
    </source>
</evidence>
<evidence type="ECO:0000313" key="4">
    <source>
        <dbReference type="EMBL" id="KAK7861833.1"/>
    </source>
</evidence>
<evidence type="ECO:0000256" key="1">
    <source>
        <dbReference type="ARBA" id="ARBA00022468"/>
    </source>
</evidence>
<dbReference type="GO" id="GO:0006888">
    <property type="term" value="P:endoplasmic reticulum to Golgi vesicle-mediated transport"/>
    <property type="evidence" value="ECO:0007669"/>
    <property type="project" value="TreeGrafter"/>
</dbReference>
<dbReference type="Proteomes" id="UP001378592">
    <property type="component" value="Unassembled WGS sequence"/>
</dbReference>
<comment type="caution">
    <text evidence="4">The sequence shown here is derived from an EMBL/GenBank/DDBJ whole genome shotgun (WGS) entry which is preliminary data.</text>
</comment>
<dbReference type="PROSITE" id="PS50086">
    <property type="entry name" value="TBC_RABGAP"/>
    <property type="match status" value="1"/>
</dbReference>
<reference evidence="4 5" key="1">
    <citation type="submission" date="2024-03" db="EMBL/GenBank/DDBJ databases">
        <title>The genome assembly and annotation of the cricket Gryllus longicercus Weissman &amp; Gray.</title>
        <authorList>
            <person name="Szrajer S."/>
            <person name="Gray D."/>
            <person name="Ylla G."/>
        </authorList>
    </citation>
    <scope>NUCLEOTIDE SEQUENCE [LARGE SCALE GENOMIC DNA]</scope>
    <source>
        <strain evidence="4">DAG 2021-001</strain>
        <tissue evidence="4">Whole body minus gut</tissue>
    </source>
</reference>
<feature type="region of interest" description="Disordered" evidence="2">
    <location>
        <begin position="1"/>
        <end position="70"/>
    </location>
</feature>
<accession>A0AAN9VDN9</accession>
<dbReference type="GO" id="GO:0005096">
    <property type="term" value="F:GTPase activator activity"/>
    <property type="evidence" value="ECO:0007669"/>
    <property type="project" value="UniProtKB-KW"/>
</dbReference>
<dbReference type="InterPro" id="IPR000195">
    <property type="entry name" value="Rab-GAP-TBC_dom"/>
</dbReference>
<dbReference type="Gene3D" id="1.10.472.80">
    <property type="entry name" value="Ypt/Rab-GAP domain of gyp1p, domain 3"/>
    <property type="match status" value="1"/>
</dbReference>
<feature type="compositionally biased region" description="Basic and acidic residues" evidence="2">
    <location>
        <begin position="13"/>
        <end position="36"/>
    </location>
</feature>
<dbReference type="Pfam" id="PF00566">
    <property type="entry name" value="RabGAP-TBC"/>
    <property type="match status" value="1"/>
</dbReference>
<dbReference type="AlphaFoldDB" id="A0AAN9VDN9"/>
<dbReference type="PANTHER" id="PTHR20913">
    <property type="entry name" value="TBC1 DOMAIN FAMILY MEMBER 20/GTPASE"/>
    <property type="match status" value="1"/>
</dbReference>
<dbReference type="InterPro" id="IPR045913">
    <property type="entry name" value="TBC20/Gyp8-like"/>
</dbReference>
<feature type="compositionally biased region" description="Polar residues" evidence="2">
    <location>
        <begin position="1"/>
        <end position="12"/>
    </location>
</feature>
<keyword evidence="1" id="KW-0343">GTPase activation</keyword>
<dbReference type="SUPFAM" id="SSF47923">
    <property type="entry name" value="Ypt/Rab-GAP domain of gyp1p"/>
    <property type="match status" value="2"/>
</dbReference>
<protein>
    <recommendedName>
        <fullName evidence="3">Rab-GAP TBC domain-containing protein</fullName>
    </recommendedName>
</protein>
<dbReference type="InterPro" id="IPR035969">
    <property type="entry name" value="Rab-GAP_TBC_sf"/>
</dbReference>
<name>A0AAN9VDN9_9ORTH</name>
<dbReference type="SMART" id="SM00164">
    <property type="entry name" value="TBC"/>
    <property type="match status" value="1"/>
</dbReference>
<gene>
    <name evidence="4" type="ORF">R5R35_000593</name>
</gene>
<dbReference type="EMBL" id="JAZDUA010000298">
    <property type="protein sequence ID" value="KAK7861833.1"/>
    <property type="molecule type" value="Genomic_DNA"/>
</dbReference>
<dbReference type="GO" id="GO:0005789">
    <property type="term" value="C:endoplasmic reticulum membrane"/>
    <property type="evidence" value="ECO:0007669"/>
    <property type="project" value="TreeGrafter"/>
</dbReference>
<keyword evidence="5" id="KW-1185">Reference proteome</keyword>
<organism evidence="4 5">
    <name type="scientific">Gryllus longicercus</name>
    <dbReference type="NCBI Taxonomy" id="2509291"/>
    <lineage>
        <taxon>Eukaryota</taxon>
        <taxon>Metazoa</taxon>
        <taxon>Ecdysozoa</taxon>
        <taxon>Arthropoda</taxon>
        <taxon>Hexapoda</taxon>
        <taxon>Insecta</taxon>
        <taxon>Pterygota</taxon>
        <taxon>Neoptera</taxon>
        <taxon>Polyneoptera</taxon>
        <taxon>Orthoptera</taxon>
        <taxon>Ensifera</taxon>
        <taxon>Gryllidea</taxon>
        <taxon>Grylloidea</taxon>
        <taxon>Gryllidae</taxon>
        <taxon>Gryllinae</taxon>
        <taxon>Gryllus</taxon>
    </lineage>
</organism>
<evidence type="ECO:0000313" key="5">
    <source>
        <dbReference type="Proteomes" id="UP001378592"/>
    </source>
</evidence>
<dbReference type="FunFam" id="1.10.8.1310:FF:000001">
    <property type="entry name" value="TBC1 domain family, member 20"/>
    <property type="match status" value="1"/>
</dbReference>
<sequence length="448" mass="51544">MENELENTSLSQAEKKEIERSTPVPRNDKPVLHGDVKTPSSNICETESSKYSVGSNQGDTNVTPNARTAPTLEGSLPIAMQKKIQEIENALSEEPINKEALKELAKSEGGLISDALRKRVWPLILDIDTRLATCAPSQEELEAHEEYKQVVMDVNRSLKRFPPNIPSDQITLLQDQLTRLIMRVIIKHPQLRYYQGYHDVAVTFLLVVGEDVAFQIMEKLSTGHFKDYMEPTMDETSYLLNFVYPLIQRMNPALFEYMERAEVGTIFCLEWPLTWYGHSLKQYRDIVRLYDYFLVSPPLLPLYLAAAMVVHRQDEIFAEECDMACIHNLLSKIPDGLPFESLLKQANSIYEKYPPLSIEAEVKERFEEELRRRRGIQTRPRAPVPFHPRWQWQQPWNRFVPHWIAIPVMGAGPRVRVRVILLTATMVGLYAWLRMAEAVPVDGSLSVR</sequence>